<dbReference type="EMBL" id="VUJU01004535">
    <property type="protein sequence ID" value="KAF0754053.1"/>
    <property type="molecule type" value="Genomic_DNA"/>
</dbReference>
<accession>A0A6G0YEB1</accession>
<sequence length="483" mass="54490">MWSVVHFKLDDTVEVVPEHWFGKGYCAWPNTTKKSELKKAIINRIKPNKYKFNFFEARTLALNINDFEVAQKKCSKAKSKSDLSSAAEDSVKVRMKVRKRKEVSFSDTDGEVSDELHKSSNSIPIFNSSTDDELNFGKSPIQVSAKPSKIENLTFPKNHLPNHCSCFSAHITSPSSQNIELLDIKSQNSKTKIKDNAIANSIPSNDDIAAGIAHYTASNVISNLKSDDIFLEFSDLNSHSLFSGTDDPCSVAEEKGLSPEQFLDSKSSLNNNITEKRNNQHLSSNSIGAKRSLFSNSPIKISPRPGLSVNNCTSIKSTERPTSNSKLKALHKDDQYVSEMKKIFLTKTRESQLLYDTCFIDDKLPIKNQKNLEEFENELSIDKNYRHQLVKRLSSVGGKSIKIMVKRIMTLMFTPELLCKFSYNGRGNKKCSFEKLLVNKIIFESVKTIKKFAASDNSTNEIEQVIKYVLIQTPFKIKDKTVQ</sequence>
<evidence type="ECO:0000313" key="3">
    <source>
        <dbReference type="Proteomes" id="UP000478052"/>
    </source>
</evidence>
<proteinExistence type="predicted"/>
<name>A0A6G0YEB1_APHCR</name>
<keyword evidence="3" id="KW-1185">Reference proteome</keyword>
<organism evidence="2 3">
    <name type="scientific">Aphis craccivora</name>
    <name type="common">Cowpea aphid</name>
    <dbReference type="NCBI Taxonomy" id="307492"/>
    <lineage>
        <taxon>Eukaryota</taxon>
        <taxon>Metazoa</taxon>
        <taxon>Ecdysozoa</taxon>
        <taxon>Arthropoda</taxon>
        <taxon>Hexapoda</taxon>
        <taxon>Insecta</taxon>
        <taxon>Pterygota</taxon>
        <taxon>Neoptera</taxon>
        <taxon>Paraneoptera</taxon>
        <taxon>Hemiptera</taxon>
        <taxon>Sternorrhyncha</taxon>
        <taxon>Aphidomorpha</taxon>
        <taxon>Aphidoidea</taxon>
        <taxon>Aphididae</taxon>
        <taxon>Aphidini</taxon>
        <taxon>Aphis</taxon>
        <taxon>Aphis</taxon>
    </lineage>
</organism>
<gene>
    <name evidence="2" type="ORF">FWK35_00018226</name>
</gene>
<dbReference type="PANTHER" id="PTHR34153:SF2">
    <property type="entry name" value="SI:CH211-262H13.3-RELATED"/>
    <property type="match status" value="1"/>
</dbReference>
<feature type="domain" description="DUF4806" evidence="1">
    <location>
        <begin position="362"/>
        <end position="436"/>
    </location>
</feature>
<protein>
    <submittedName>
        <fullName evidence="2">DUF4806 domain-containing protein</fullName>
    </submittedName>
</protein>
<dbReference type="Pfam" id="PF16064">
    <property type="entry name" value="DUF4806"/>
    <property type="match status" value="1"/>
</dbReference>
<dbReference type="Proteomes" id="UP000478052">
    <property type="component" value="Unassembled WGS sequence"/>
</dbReference>
<evidence type="ECO:0000259" key="1">
    <source>
        <dbReference type="Pfam" id="PF16064"/>
    </source>
</evidence>
<dbReference type="InterPro" id="IPR032071">
    <property type="entry name" value="DUF4806"/>
</dbReference>
<dbReference type="PANTHER" id="PTHR34153">
    <property type="entry name" value="SI:CH211-262H13.3-RELATED-RELATED"/>
    <property type="match status" value="1"/>
</dbReference>
<comment type="caution">
    <text evidence="2">The sequence shown here is derived from an EMBL/GenBank/DDBJ whole genome shotgun (WGS) entry which is preliminary data.</text>
</comment>
<dbReference type="OrthoDB" id="6592468at2759"/>
<dbReference type="AlphaFoldDB" id="A0A6G0YEB1"/>
<reference evidence="2 3" key="1">
    <citation type="submission" date="2019-08" db="EMBL/GenBank/DDBJ databases">
        <title>Whole genome of Aphis craccivora.</title>
        <authorList>
            <person name="Voronova N.V."/>
            <person name="Shulinski R.S."/>
            <person name="Bandarenka Y.V."/>
            <person name="Zhorov D.G."/>
            <person name="Warner D."/>
        </authorList>
    </citation>
    <scope>NUCLEOTIDE SEQUENCE [LARGE SCALE GENOMIC DNA]</scope>
    <source>
        <strain evidence="2">180601</strain>
        <tissue evidence="2">Whole Body</tissue>
    </source>
</reference>
<evidence type="ECO:0000313" key="2">
    <source>
        <dbReference type="EMBL" id="KAF0754053.1"/>
    </source>
</evidence>